<proteinExistence type="predicted"/>
<reference evidence="9 10" key="1">
    <citation type="submission" date="2018-06" db="EMBL/GenBank/DDBJ databases">
        <authorList>
            <consortium name="Pathogen Informatics"/>
            <person name="Doyle S."/>
        </authorList>
    </citation>
    <scope>NUCLEOTIDE SEQUENCE [LARGE SCALE GENOMIC DNA]</scope>
    <source>
        <strain evidence="9 10">NCTC9140</strain>
    </source>
</reference>
<evidence type="ECO:0000256" key="2">
    <source>
        <dbReference type="ARBA" id="ARBA00022448"/>
    </source>
</evidence>
<evidence type="ECO:0000256" key="6">
    <source>
        <dbReference type="ARBA" id="ARBA00023136"/>
    </source>
</evidence>
<dbReference type="Gene3D" id="1.20.1250.20">
    <property type="entry name" value="MFS general substrate transporter like domains"/>
    <property type="match status" value="1"/>
</dbReference>
<accession>A0A2A2BFY6</accession>
<dbReference type="InterPro" id="IPR011701">
    <property type="entry name" value="MFS"/>
</dbReference>
<dbReference type="PANTHER" id="PTHR42718">
    <property type="entry name" value="MAJOR FACILITATOR SUPERFAMILY MULTIDRUG TRANSPORTER MFSC"/>
    <property type="match status" value="1"/>
</dbReference>
<dbReference type="PROSITE" id="PS50850">
    <property type="entry name" value="MFS"/>
    <property type="match status" value="1"/>
</dbReference>
<feature type="transmembrane region" description="Helical" evidence="7">
    <location>
        <begin position="171"/>
        <end position="192"/>
    </location>
</feature>
<dbReference type="InterPro" id="IPR020846">
    <property type="entry name" value="MFS_dom"/>
</dbReference>
<dbReference type="SUPFAM" id="SSF103473">
    <property type="entry name" value="MFS general substrate transporter"/>
    <property type="match status" value="1"/>
</dbReference>
<dbReference type="RefSeq" id="WP_032433156.1">
    <property type="nucleotide sequence ID" value="NZ_AP021880.1"/>
</dbReference>
<dbReference type="Pfam" id="PF07690">
    <property type="entry name" value="MFS_1"/>
    <property type="match status" value="1"/>
</dbReference>
<dbReference type="GO" id="GO:0016020">
    <property type="term" value="C:membrane"/>
    <property type="evidence" value="ECO:0007669"/>
    <property type="project" value="UniProtKB-SubCell"/>
</dbReference>
<dbReference type="GO" id="GO:0022857">
    <property type="term" value="F:transmembrane transporter activity"/>
    <property type="evidence" value="ECO:0007669"/>
    <property type="project" value="InterPro"/>
</dbReference>
<evidence type="ECO:0000259" key="8">
    <source>
        <dbReference type="PROSITE" id="PS50850"/>
    </source>
</evidence>
<feature type="transmembrane region" description="Helical" evidence="7">
    <location>
        <begin position="229"/>
        <end position="249"/>
    </location>
</feature>
<dbReference type="PANTHER" id="PTHR42718:SF9">
    <property type="entry name" value="MAJOR FACILITATOR SUPERFAMILY MULTIDRUG TRANSPORTER MFSC"/>
    <property type="match status" value="1"/>
</dbReference>
<feature type="transmembrane region" description="Helical" evidence="7">
    <location>
        <begin position="362"/>
        <end position="391"/>
    </location>
</feature>
<feature type="transmembrane region" description="Helical" evidence="7">
    <location>
        <begin position="269"/>
        <end position="294"/>
    </location>
</feature>
<feature type="transmembrane region" description="Helical" evidence="7">
    <location>
        <begin position="473"/>
        <end position="496"/>
    </location>
</feature>
<feature type="transmembrane region" description="Helical" evidence="7">
    <location>
        <begin position="141"/>
        <end position="159"/>
    </location>
</feature>
<keyword evidence="6 7" id="KW-0472">Membrane</keyword>
<feature type="transmembrane region" description="Helical" evidence="7">
    <location>
        <begin position="12"/>
        <end position="31"/>
    </location>
</feature>
<dbReference type="Gene3D" id="1.20.1720.10">
    <property type="entry name" value="Multidrug resistance protein D"/>
    <property type="match status" value="1"/>
</dbReference>
<dbReference type="Proteomes" id="UP000254938">
    <property type="component" value="Unassembled WGS sequence"/>
</dbReference>
<evidence type="ECO:0000313" key="10">
    <source>
        <dbReference type="Proteomes" id="UP000254938"/>
    </source>
</evidence>
<feature type="transmembrane region" description="Helical" evidence="7">
    <location>
        <begin position="51"/>
        <end position="70"/>
    </location>
</feature>
<feature type="transmembrane region" description="Helical" evidence="7">
    <location>
        <begin position="306"/>
        <end position="326"/>
    </location>
</feature>
<dbReference type="InterPro" id="IPR036259">
    <property type="entry name" value="MFS_trans_sf"/>
</dbReference>
<organism evidence="9 10">
    <name type="scientific">Klebsiella pneumoniae</name>
    <dbReference type="NCBI Taxonomy" id="573"/>
    <lineage>
        <taxon>Bacteria</taxon>
        <taxon>Pseudomonadati</taxon>
        <taxon>Pseudomonadota</taxon>
        <taxon>Gammaproteobacteria</taxon>
        <taxon>Enterobacterales</taxon>
        <taxon>Enterobacteriaceae</taxon>
        <taxon>Klebsiella/Raoultella group</taxon>
        <taxon>Klebsiella</taxon>
        <taxon>Klebsiella pneumoniae complex</taxon>
    </lineage>
</organism>
<feature type="transmembrane region" description="Helical" evidence="7">
    <location>
        <begin position="204"/>
        <end position="223"/>
    </location>
</feature>
<protein>
    <submittedName>
        <fullName evidence="9">Putative transport protein</fullName>
    </submittedName>
</protein>
<comment type="subcellular location">
    <subcellularLocation>
        <location evidence="1">Membrane</location>
        <topology evidence="1">Multi-pass membrane protein</topology>
    </subcellularLocation>
</comment>
<evidence type="ECO:0000256" key="7">
    <source>
        <dbReference type="SAM" id="Phobius"/>
    </source>
</evidence>
<dbReference type="CDD" id="cd17321">
    <property type="entry name" value="MFS_MMR_MDR_like"/>
    <property type="match status" value="1"/>
</dbReference>
<name>A0A2A2BFY6_KLEPN</name>
<dbReference type="AlphaFoldDB" id="A0A2A2BFY6"/>
<evidence type="ECO:0000256" key="1">
    <source>
        <dbReference type="ARBA" id="ARBA00004141"/>
    </source>
</evidence>
<keyword evidence="2" id="KW-0813">Transport</keyword>
<evidence type="ECO:0000256" key="4">
    <source>
        <dbReference type="ARBA" id="ARBA00022692"/>
    </source>
</evidence>
<gene>
    <name evidence="9" type="primary">stp_1</name>
    <name evidence="9" type="ORF">NCTC9140_04923</name>
</gene>
<dbReference type="EMBL" id="UGKQ01000007">
    <property type="protein sequence ID" value="STS83164.1"/>
    <property type="molecule type" value="Genomic_DNA"/>
</dbReference>
<keyword evidence="3" id="KW-1003">Cell membrane</keyword>
<feature type="transmembrane region" description="Helical" evidence="7">
    <location>
        <begin position="338"/>
        <end position="356"/>
    </location>
</feature>
<feature type="transmembrane region" description="Helical" evidence="7">
    <location>
        <begin position="111"/>
        <end position="129"/>
    </location>
</feature>
<keyword evidence="4 7" id="KW-0812">Transmembrane</keyword>
<sequence>MLLTARTPSRYASALAALSVFMAALLLPLSFTGGVMTTPAIQQSLGGSPAALSWLTNGFMLTFGSFLLAAGVTADTIDRKRIFIAGAALFCLSSLLFCLTHNLFLSGVLRALQGLAAAMILASGSAALAQLYDGAQRTRAFSILGTVFGVGLAFGPLLIGFMTDAVGWRGVYALFALLSAIVLLIGLAYLPAAEKSEPRTPDNLGLTLFTLALMLFTASLMVIPARGFLSLTTLALLIASGGLFVAFVVRCRRVNNPVLELSLLRHPRFVGVLLLPVATCCCYVVLLIIVPLHFMGGEGMSESQSALYLMALTTPMLVFPSVAALLTRWFSPGQVSTAGLMMASVGLLLLGDAFHSNHLPQLVLALILCGAGAALPWGLMDGLAISAVPVAKAGMAAGLFNTVRVAGEGIALAVVSAVLTASNTLTLQSRVHGYAPEVIHRAAGWLGAGNMPQAAALLPDFSLRVLRESYDSAYTLLFSGLAVVTLLCALMIWLTLCRKGGAIQTRNSGS</sequence>
<evidence type="ECO:0000256" key="5">
    <source>
        <dbReference type="ARBA" id="ARBA00022989"/>
    </source>
</evidence>
<dbReference type="PRINTS" id="PR01036">
    <property type="entry name" value="TCRTETB"/>
</dbReference>
<evidence type="ECO:0000313" key="9">
    <source>
        <dbReference type="EMBL" id="STS83164.1"/>
    </source>
</evidence>
<feature type="transmembrane region" description="Helical" evidence="7">
    <location>
        <begin position="403"/>
        <end position="421"/>
    </location>
</feature>
<evidence type="ECO:0000256" key="3">
    <source>
        <dbReference type="ARBA" id="ARBA00022475"/>
    </source>
</evidence>
<feature type="transmembrane region" description="Helical" evidence="7">
    <location>
        <begin position="82"/>
        <end position="105"/>
    </location>
</feature>
<keyword evidence="5 7" id="KW-1133">Transmembrane helix</keyword>
<feature type="domain" description="Major facilitator superfamily (MFS) profile" evidence="8">
    <location>
        <begin position="12"/>
        <end position="500"/>
    </location>
</feature>